<accession>A0A9W6C0E7</accession>
<evidence type="ECO:0000313" key="3">
    <source>
        <dbReference type="EMBL" id="GLC61458.1"/>
    </source>
</evidence>
<feature type="chain" id="PRO_5040873235" description="Secreted protein" evidence="2">
    <location>
        <begin position="21"/>
        <end position="138"/>
    </location>
</feature>
<feature type="region of interest" description="Disordered" evidence="1">
    <location>
        <begin position="59"/>
        <end position="82"/>
    </location>
</feature>
<evidence type="ECO:0000313" key="4">
    <source>
        <dbReference type="Proteomes" id="UP001165080"/>
    </source>
</evidence>
<feature type="signal peptide" evidence="2">
    <location>
        <begin position="1"/>
        <end position="20"/>
    </location>
</feature>
<reference evidence="3 4" key="1">
    <citation type="journal article" date="2023" name="Commun. Biol.">
        <title>Reorganization of the ancestral sex-determining regions during the evolution of trioecy in Pleodorina starrii.</title>
        <authorList>
            <person name="Takahashi K."/>
            <person name="Suzuki S."/>
            <person name="Kawai-Toyooka H."/>
            <person name="Yamamoto K."/>
            <person name="Hamaji T."/>
            <person name="Ootsuki R."/>
            <person name="Yamaguchi H."/>
            <person name="Kawachi M."/>
            <person name="Higashiyama T."/>
            <person name="Nozaki H."/>
        </authorList>
    </citation>
    <scope>NUCLEOTIDE SEQUENCE [LARGE SCALE GENOMIC DNA]</scope>
    <source>
        <strain evidence="3 4">NIES-4479</strain>
    </source>
</reference>
<dbReference type="AlphaFoldDB" id="A0A9W6C0E7"/>
<name>A0A9W6C0E7_9CHLO</name>
<comment type="caution">
    <text evidence="3">The sequence shown here is derived from an EMBL/GenBank/DDBJ whole genome shotgun (WGS) entry which is preliminary data.</text>
</comment>
<sequence length="138" mass="15331">MLLDLSISAADGLILLLVAGQTPGFCQRNRRVPPVWSCAPPRPCSPQVVLPHHRPRPLKGPIKSTCTRPHSGTVGRERRASSSPAGCLRRTYSRLEVAPIVPKYWVRLNSASQRFSRLSHSTCFRTPLAFVTKLIYTC</sequence>
<evidence type="ECO:0000256" key="2">
    <source>
        <dbReference type="SAM" id="SignalP"/>
    </source>
</evidence>
<keyword evidence="2" id="KW-0732">Signal</keyword>
<organism evidence="3 4">
    <name type="scientific">Pleodorina starrii</name>
    <dbReference type="NCBI Taxonomy" id="330485"/>
    <lineage>
        <taxon>Eukaryota</taxon>
        <taxon>Viridiplantae</taxon>
        <taxon>Chlorophyta</taxon>
        <taxon>core chlorophytes</taxon>
        <taxon>Chlorophyceae</taxon>
        <taxon>CS clade</taxon>
        <taxon>Chlamydomonadales</taxon>
        <taxon>Volvocaceae</taxon>
        <taxon>Pleodorina</taxon>
    </lineage>
</organism>
<evidence type="ECO:0008006" key="5">
    <source>
        <dbReference type="Google" id="ProtNLM"/>
    </source>
</evidence>
<protein>
    <recommendedName>
        <fullName evidence="5">Secreted protein</fullName>
    </recommendedName>
</protein>
<evidence type="ECO:0000256" key="1">
    <source>
        <dbReference type="SAM" id="MobiDB-lite"/>
    </source>
</evidence>
<dbReference type="EMBL" id="BRXU01000046">
    <property type="protein sequence ID" value="GLC61458.1"/>
    <property type="molecule type" value="Genomic_DNA"/>
</dbReference>
<proteinExistence type="predicted"/>
<keyword evidence="4" id="KW-1185">Reference proteome</keyword>
<dbReference type="Proteomes" id="UP001165080">
    <property type="component" value="Unassembled WGS sequence"/>
</dbReference>
<gene>
    <name evidence="3" type="primary">PLESTB002814</name>
    <name evidence="3" type="ORF">PLESTB_001758500</name>
</gene>